<evidence type="ECO:0000313" key="2">
    <source>
        <dbReference type="EMBL" id="TWD96442.1"/>
    </source>
</evidence>
<keyword evidence="3" id="KW-1185">Reference proteome</keyword>
<accession>A0A561CZD8</accession>
<dbReference type="RefSeq" id="WP_186446564.1">
    <property type="nucleotide sequence ID" value="NZ_VIVN01000011.1"/>
</dbReference>
<feature type="chain" id="PRO_5038862164" evidence="1">
    <location>
        <begin position="23"/>
        <end position="422"/>
    </location>
</feature>
<dbReference type="InterPro" id="IPR050490">
    <property type="entry name" value="Bact_solute-bd_prot1"/>
</dbReference>
<organism evidence="2 3">
    <name type="scientific">Neobacillus bataviensis</name>
    <dbReference type="NCBI Taxonomy" id="220685"/>
    <lineage>
        <taxon>Bacteria</taxon>
        <taxon>Bacillati</taxon>
        <taxon>Bacillota</taxon>
        <taxon>Bacilli</taxon>
        <taxon>Bacillales</taxon>
        <taxon>Bacillaceae</taxon>
        <taxon>Neobacillus</taxon>
    </lineage>
</organism>
<name>A0A561CZD8_9BACI</name>
<reference evidence="2 3" key="1">
    <citation type="submission" date="2019-06" db="EMBL/GenBank/DDBJ databases">
        <title>Sorghum-associated microbial communities from plants grown in Nebraska, USA.</title>
        <authorList>
            <person name="Schachtman D."/>
        </authorList>
    </citation>
    <scope>NUCLEOTIDE SEQUENCE [LARGE SCALE GENOMIC DNA]</scope>
    <source>
        <strain evidence="2 3">2482</strain>
    </source>
</reference>
<proteinExistence type="predicted"/>
<protein>
    <submittedName>
        <fullName evidence="2">Raffinose/stachyose/melibiose transport system substrate-binding protein</fullName>
    </submittedName>
</protein>
<evidence type="ECO:0000256" key="1">
    <source>
        <dbReference type="SAM" id="SignalP"/>
    </source>
</evidence>
<dbReference type="InterPro" id="IPR006059">
    <property type="entry name" value="SBP"/>
</dbReference>
<dbReference type="Pfam" id="PF01547">
    <property type="entry name" value="SBP_bac_1"/>
    <property type="match status" value="1"/>
</dbReference>
<dbReference type="PANTHER" id="PTHR43649">
    <property type="entry name" value="ARABINOSE-BINDING PROTEIN-RELATED"/>
    <property type="match status" value="1"/>
</dbReference>
<dbReference type="PROSITE" id="PS51257">
    <property type="entry name" value="PROKAR_LIPOPROTEIN"/>
    <property type="match status" value="1"/>
</dbReference>
<evidence type="ECO:0000313" key="3">
    <source>
        <dbReference type="Proteomes" id="UP000319671"/>
    </source>
</evidence>
<dbReference type="AlphaFoldDB" id="A0A561CZD8"/>
<comment type="caution">
    <text evidence="2">The sequence shown here is derived from an EMBL/GenBank/DDBJ whole genome shotgun (WGS) entry which is preliminary data.</text>
</comment>
<dbReference type="Gene3D" id="3.40.190.10">
    <property type="entry name" value="Periplasmic binding protein-like II"/>
    <property type="match status" value="2"/>
</dbReference>
<dbReference type="Proteomes" id="UP000319671">
    <property type="component" value="Unassembled WGS sequence"/>
</dbReference>
<gene>
    <name evidence="2" type="ORF">FB550_11191</name>
</gene>
<dbReference type="EMBL" id="VIVN01000011">
    <property type="protein sequence ID" value="TWD96442.1"/>
    <property type="molecule type" value="Genomic_DNA"/>
</dbReference>
<sequence length="422" mass="47760">MKRGFMKVVSVLALFALFLSLAACSSKSSSSADGKITLKVLDWNTTNKKEAQKAMVESVKKELPNVTLQFENINWDKDFNSVMQTRIAGKQLPDIIMIKGGDHPKYAQFLMDLTNEPFMKEFPEDVRKALKVNGKDYAVPYTANFQGVFYNKQIFEENNIQIPKTWAELMEVAKTLKAKGITPFTSHFKDYQMGNSANQFATLEVFSKYPEWGSDLQKGKVSFAKSPEYKTTFQHFKDLYENTEKDPFGVDFTGAADLFANGKTAMWIIGTWAPAQIFKNNPDFKLGFFPTPAIDVENTKLIMQSDYTWSASKATEHPKEVKKVLEILATDKSLAKEYINQVQTQSLLSDVVPDVQSDYVNDINTAKNAGVIDANIGNVQIPWPYQQQYTTYIAEWLLGKKTLDEALKATDDFKSKVKFQTN</sequence>
<keyword evidence="1" id="KW-0732">Signal</keyword>
<feature type="signal peptide" evidence="1">
    <location>
        <begin position="1"/>
        <end position="22"/>
    </location>
</feature>
<dbReference type="SUPFAM" id="SSF53850">
    <property type="entry name" value="Periplasmic binding protein-like II"/>
    <property type="match status" value="1"/>
</dbReference>